<dbReference type="Gene3D" id="3.90.1570.30">
    <property type="match status" value="1"/>
</dbReference>
<evidence type="ECO:0000259" key="1">
    <source>
        <dbReference type="Pfam" id="PF13588"/>
    </source>
</evidence>
<feature type="domain" description="Type I restriction enzyme R protein N-terminal" evidence="1">
    <location>
        <begin position="35"/>
        <end position="144"/>
    </location>
</feature>
<organism evidence="2 3">
    <name type="scientific">Nibrella viscosa</name>
    <dbReference type="NCBI Taxonomy" id="1084524"/>
    <lineage>
        <taxon>Bacteria</taxon>
        <taxon>Pseudomonadati</taxon>
        <taxon>Bacteroidota</taxon>
        <taxon>Cytophagia</taxon>
        <taxon>Cytophagales</taxon>
        <taxon>Spirosomataceae</taxon>
        <taxon>Nibrella</taxon>
    </lineage>
</organism>
<comment type="caution">
    <text evidence="2">The sequence shown here is derived from an EMBL/GenBank/DDBJ whole genome shotgun (WGS) entry which is preliminary data.</text>
</comment>
<dbReference type="Pfam" id="PF13588">
    <property type="entry name" value="HSDR_N_2"/>
    <property type="match status" value="1"/>
</dbReference>
<protein>
    <submittedName>
        <fullName evidence="2">Type I restriction enzyme HsdR N-terminal domain-containing protein</fullName>
    </submittedName>
</protein>
<keyword evidence="3" id="KW-1185">Reference proteome</keyword>
<accession>A0ABP8KQX5</accession>
<evidence type="ECO:0000313" key="3">
    <source>
        <dbReference type="Proteomes" id="UP001500936"/>
    </source>
</evidence>
<evidence type="ECO:0000313" key="2">
    <source>
        <dbReference type="EMBL" id="GAA4413771.1"/>
    </source>
</evidence>
<dbReference type="InterPro" id="IPR029464">
    <property type="entry name" value="HSDR_N"/>
</dbReference>
<dbReference type="Proteomes" id="UP001500936">
    <property type="component" value="Unassembled WGS sequence"/>
</dbReference>
<dbReference type="EMBL" id="BAABHB010000011">
    <property type="protein sequence ID" value="GAA4413771.1"/>
    <property type="molecule type" value="Genomic_DNA"/>
</dbReference>
<dbReference type="RefSeq" id="WP_345269995.1">
    <property type="nucleotide sequence ID" value="NZ_BAABHB010000011.1"/>
</dbReference>
<gene>
    <name evidence="2" type="ORF">GCM10023187_42460</name>
</gene>
<reference evidence="3" key="1">
    <citation type="journal article" date="2019" name="Int. J. Syst. Evol. Microbiol.">
        <title>The Global Catalogue of Microorganisms (GCM) 10K type strain sequencing project: providing services to taxonomists for standard genome sequencing and annotation.</title>
        <authorList>
            <consortium name="The Broad Institute Genomics Platform"/>
            <consortium name="The Broad Institute Genome Sequencing Center for Infectious Disease"/>
            <person name="Wu L."/>
            <person name="Ma J."/>
        </authorList>
    </citation>
    <scope>NUCLEOTIDE SEQUENCE [LARGE SCALE GENOMIC DNA]</scope>
    <source>
        <strain evidence="3">JCM 17925</strain>
    </source>
</reference>
<sequence>METLNLPAFDYKIKQIEGKPYIFDALRRKYVRITPEEWVRQHIVHLLITHYLYPKALIRTEGGLTLNQLQKRTDVLVFDRQGKPFLLIECKAPSVALTQAVFDQIARYNHVHQAPYLVVTNGLTHYCCGIDHETATVRFLDDFPAFV</sequence>
<name>A0ABP8KQX5_9BACT</name>
<proteinExistence type="predicted"/>